<name>A0A835XZK0_9CHLO</name>
<dbReference type="OrthoDB" id="532838at2759"/>
<dbReference type="EMBL" id="JAEHOE010000044">
    <property type="protein sequence ID" value="KAG2492502.1"/>
    <property type="molecule type" value="Genomic_DNA"/>
</dbReference>
<organism evidence="1 2">
    <name type="scientific">Edaphochlamys debaryana</name>
    <dbReference type="NCBI Taxonomy" id="47281"/>
    <lineage>
        <taxon>Eukaryota</taxon>
        <taxon>Viridiplantae</taxon>
        <taxon>Chlorophyta</taxon>
        <taxon>core chlorophytes</taxon>
        <taxon>Chlorophyceae</taxon>
        <taxon>CS clade</taxon>
        <taxon>Chlamydomonadales</taxon>
        <taxon>Chlamydomonadales incertae sedis</taxon>
        <taxon>Edaphochlamys</taxon>
    </lineage>
</organism>
<protein>
    <submittedName>
        <fullName evidence="1">Uncharacterized protein</fullName>
    </submittedName>
</protein>
<reference evidence="1" key="1">
    <citation type="journal article" date="2020" name="bioRxiv">
        <title>Comparative genomics of Chlamydomonas.</title>
        <authorList>
            <person name="Craig R.J."/>
            <person name="Hasan A.R."/>
            <person name="Ness R.W."/>
            <person name="Keightley P.D."/>
        </authorList>
    </citation>
    <scope>NUCLEOTIDE SEQUENCE</scope>
    <source>
        <strain evidence="1">CCAP 11/70</strain>
    </source>
</reference>
<dbReference type="AlphaFoldDB" id="A0A835XZK0"/>
<keyword evidence="2" id="KW-1185">Reference proteome</keyword>
<evidence type="ECO:0000313" key="1">
    <source>
        <dbReference type="EMBL" id="KAG2492502.1"/>
    </source>
</evidence>
<gene>
    <name evidence="1" type="ORF">HYH03_009167</name>
</gene>
<dbReference type="Proteomes" id="UP000612055">
    <property type="component" value="Unassembled WGS sequence"/>
</dbReference>
<comment type="caution">
    <text evidence="1">The sequence shown here is derived from an EMBL/GenBank/DDBJ whole genome shotgun (WGS) entry which is preliminary data.</text>
</comment>
<evidence type="ECO:0000313" key="2">
    <source>
        <dbReference type="Proteomes" id="UP000612055"/>
    </source>
</evidence>
<proteinExistence type="predicted"/>
<accession>A0A835XZK0</accession>
<sequence length="296" mass="30224">MASTLFTLARRSARHSGALLAMAGTGLATVGLSSPGAWEMPRVTVPGFTPSALADAPRPDPASAAKVAADANIALTGFEAVKDSASFVSYALDKALRHAKSSPLQGLLGAKPSGIASSAQEFGEIPAPTPVDPAAFYSLLARQPLSEKLIILDDIVDSVIREAERSAEASALTVGMVGGGVACYALAGWWADLALPGAGTVACSAVAGAAGHSRAKHAAKRTRTRFLNAILQGPAAAAGRNSFVDYLAAPSLDVKQRIASDVAPAQFFADFYVAVQPLLKSGPRADSTEEVLNTAA</sequence>